<dbReference type="RefSeq" id="XP_002840847.1">
    <property type="nucleotide sequence ID" value="XM_002840801.1"/>
</dbReference>
<accession>D5GKJ5</accession>
<evidence type="ECO:0000313" key="2">
    <source>
        <dbReference type="EMBL" id="CAZ85038.1"/>
    </source>
</evidence>
<feature type="signal peptide" evidence="1">
    <location>
        <begin position="1"/>
        <end position="28"/>
    </location>
</feature>
<feature type="chain" id="PRO_5003072187" evidence="1">
    <location>
        <begin position="29"/>
        <end position="67"/>
    </location>
</feature>
<name>D5GKJ5_TUBMM</name>
<dbReference type="AlphaFoldDB" id="D5GKJ5"/>
<dbReference type="Gene3D" id="2.40.100.10">
    <property type="entry name" value="Cyclophilin-like"/>
    <property type="match status" value="1"/>
</dbReference>
<dbReference type="SUPFAM" id="SSF50891">
    <property type="entry name" value="Cyclophilin-like"/>
    <property type="match status" value="1"/>
</dbReference>
<evidence type="ECO:0000313" key="3">
    <source>
        <dbReference type="Proteomes" id="UP000006911"/>
    </source>
</evidence>
<reference evidence="2 3" key="1">
    <citation type="journal article" date="2010" name="Nature">
        <title>Perigord black truffle genome uncovers evolutionary origins and mechanisms of symbiosis.</title>
        <authorList>
            <person name="Martin F."/>
            <person name="Kohler A."/>
            <person name="Murat C."/>
            <person name="Balestrini R."/>
            <person name="Coutinho P.M."/>
            <person name="Jaillon O."/>
            <person name="Montanini B."/>
            <person name="Morin E."/>
            <person name="Noel B."/>
            <person name="Percudani R."/>
            <person name="Porcel B."/>
            <person name="Rubini A."/>
            <person name="Amicucci A."/>
            <person name="Amselem J."/>
            <person name="Anthouard V."/>
            <person name="Arcioni S."/>
            <person name="Artiguenave F."/>
            <person name="Aury J.M."/>
            <person name="Ballario P."/>
            <person name="Bolchi A."/>
            <person name="Brenna A."/>
            <person name="Brun A."/>
            <person name="Buee M."/>
            <person name="Cantarel B."/>
            <person name="Chevalier G."/>
            <person name="Couloux A."/>
            <person name="Da Silva C."/>
            <person name="Denoeud F."/>
            <person name="Duplessis S."/>
            <person name="Ghignone S."/>
            <person name="Hilselberger B."/>
            <person name="Iotti M."/>
            <person name="Marcais B."/>
            <person name="Mello A."/>
            <person name="Miranda M."/>
            <person name="Pacioni G."/>
            <person name="Quesneville H."/>
            <person name="Riccioni C."/>
            <person name="Ruotolo R."/>
            <person name="Splivallo R."/>
            <person name="Stocchi V."/>
            <person name="Tisserant E."/>
            <person name="Viscomi A.R."/>
            <person name="Zambonelli A."/>
            <person name="Zampieri E."/>
            <person name="Henrissat B."/>
            <person name="Lebrun M.H."/>
            <person name="Paolocci F."/>
            <person name="Bonfante P."/>
            <person name="Ottonello S."/>
            <person name="Wincker P."/>
        </authorList>
    </citation>
    <scope>NUCLEOTIDE SEQUENCE [LARGE SCALE GENOMIC DNA]</scope>
    <source>
        <strain evidence="2 3">Mel28</strain>
    </source>
</reference>
<dbReference type="InterPro" id="IPR029000">
    <property type="entry name" value="Cyclophilin-like_dom_sf"/>
</dbReference>
<dbReference type="InParanoid" id="D5GKJ5"/>
<sequence>MISLRRAFALVVLVAATSLILFSQPTDAARSPLITHKVFFEIKHGDQDLGRIVFGLYGKTVPKAPNG</sequence>
<keyword evidence="3" id="KW-1185">Reference proteome</keyword>
<dbReference type="EMBL" id="FN430339">
    <property type="protein sequence ID" value="CAZ85038.1"/>
    <property type="molecule type" value="Genomic_DNA"/>
</dbReference>
<gene>
    <name evidence="2" type="ORF">GSTUM_00009593001</name>
</gene>
<dbReference type="STRING" id="656061.D5GKJ5"/>
<dbReference type="KEGG" id="tml:GSTUM_00009593001"/>
<dbReference type="HOGENOM" id="CLU_2814293_0_0_1"/>
<protein>
    <submittedName>
        <fullName evidence="2">(Perigord truffle) hypothetical protein</fullName>
    </submittedName>
</protein>
<keyword evidence="1" id="KW-0732">Signal</keyword>
<organism evidence="2 3">
    <name type="scientific">Tuber melanosporum (strain Mel28)</name>
    <name type="common">Perigord black truffle</name>
    <dbReference type="NCBI Taxonomy" id="656061"/>
    <lineage>
        <taxon>Eukaryota</taxon>
        <taxon>Fungi</taxon>
        <taxon>Dikarya</taxon>
        <taxon>Ascomycota</taxon>
        <taxon>Pezizomycotina</taxon>
        <taxon>Pezizomycetes</taxon>
        <taxon>Pezizales</taxon>
        <taxon>Tuberaceae</taxon>
        <taxon>Tuber</taxon>
    </lineage>
</organism>
<proteinExistence type="predicted"/>
<dbReference type="Proteomes" id="UP000006911">
    <property type="component" value="Unassembled WGS sequence"/>
</dbReference>
<dbReference type="GeneID" id="9184699"/>
<evidence type="ECO:0000256" key="1">
    <source>
        <dbReference type="SAM" id="SignalP"/>
    </source>
</evidence>